<reference evidence="2 3" key="1">
    <citation type="journal article" date="2011" name="Genome Biol.">
        <title>Genome sequence of the insect pathogenic fungus Cordyceps militaris, a valued traditional Chinese medicine.</title>
        <authorList>
            <person name="Zheng P."/>
            <person name="Xia Y."/>
            <person name="Xiao G."/>
            <person name="Xiong C."/>
            <person name="Hu X."/>
            <person name="Zhang S."/>
            <person name="Zheng H."/>
            <person name="Huang Y."/>
            <person name="Zhou Y."/>
            <person name="Wang S."/>
            <person name="Zhao G.P."/>
            <person name="Liu X."/>
            <person name="St Leger R.J."/>
            <person name="Wang C."/>
        </authorList>
    </citation>
    <scope>NUCLEOTIDE SEQUENCE [LARGE SCALE GENOMIC DNA]</scope>
    <source>
        <strain evidence="2 3">CM01</strain>
    </source>
</reference>
<proteinExistence type="predicted"/>
<dbReference type="InParanoid" id="G3J4D3"/>
<dbReference type="RefSeq" id="XP_006666527.1">
    <property type="nucleotide sequence ID" value="XM_006666464.1"/>
</dbReference>
<dbReference type="KEGG" id="cmt:CCM_01308"/>
<gene>
    <name evidence="2" type="ORF">CCM_01308</name>
</gene>
<keyword evidence="3" id="KW-1185">Reference proteome</keyword>
<dbReference type="GeneID" id="18163339"/>
<sequence>MAASSKSNQDVPDIPAGDDQPNGSNEADGASGQDAALTASFSSMDVSDGRGESYEHLMAEEKELRRTATENYADGGVSGSFFRRRDLNPYTNEVMFSLAVEKKG</sequence>
<dbReference type="AlphaFoldDB" id="G3J4D3"/>
<evidence type="ECO:0000313" key="3">
    <source>
        <dbReference type="Proteomes" id="UP000001610"/>
    </source>
</evidence>
<organism evidence="2 3">
    <name type="scientific">Cordyceps militaris (strain CM01)</name>
    <name type="common">Caterpillar fungus</name>
    <dbReference type="NCBI Taxonomy" id="983644"/>
    <lineage>
        <taxon>Eukaryota</taxon>
        <taxon>Fungi</taxon>
        <taxon>Dikarya</taxon>
        <taxon>Ascomycota</taxon>
        <taxon>Pezizomycotina</taxon>
        <taxon>Sordariomycetes</taxon>
        <taxon>Hypocreomycetidae</taxon>
        <taxon>Hypocreales</taxon>
        <taxon>Cordycipitaceae</taxon>
        <taxon>Cordyceps</taxon>
    </lineage>
</organism>
<evidence type="ECO:0000313" key="2">
    <source>
        <dbReference type="EMBL" id="EGX96650.1"/>
    </source>
</evidence>
<dbReference type="HOGENOM" id="CLU_2250002_0_0_1"/>
<feature type="region of interest" description="Disordered" evidence="1">
    <location>
        <begin position="1"/>
        <end position="51"/>
    </location>
</feature>
<dbReference type="STRING" id="983644.G3J4D3"/>
<accession>G3J4D3</accession>
<name>G3J4D3_CORMM</name>
<dbReference type="Proteomes" id="UP000001610">
    <property type="component" value="Unassembled WGS sequence"/>
</dbReference>
<dbReference type="VEuPathDB" id="FungiDB:CCM_01308"/>
<evidence type="ECO:0000256" key="1">
    <source>
        <dbReference type="SAM" id="MobiDB-lite"/>
    </source>
</evidence>
<dbReference type="EMBL" id="JH126399">
    <property type="protein sequence ID" value="EGX96650.1"/>
    <property type="molecule type" value="Genomic_DNA"/>
</dbReference>
<protein>
    <submittedName>
        <fullName evidence="2">Uncharacterized protein</fullName>
    </submittedName>
</protein>
<feature type="compositionally biased region" description="Polar residues" evidence="1">
    <location>
        <begin position="1"/>
        <end position="10"/>
    </location>
</feature>